<dbReference type="EMBL" id="CP017553">
    <property type="protein sequence ID" value="AOW00246.1"/>
    <property type="molecule type" value="Genomic_DNA"/>
</dbReference>
<dbReference type="eggNOG" id="KOG0092">
    <property type="taxonomic scope" value="Eukaryota"/>
</dbReference>
<dbReference type="PROSITE" id="PS51421">
    <property type="entry name" value="RAS"/>
    <property type="match status" value="1"/>
</dbReference>
<evidence type="ECO:0000313" key="3">
    <source>
        <dbReference type="EMBL" id="RDW23516.1"/>
    </source>
</evidence>
<dbReference type="Pfam" id="PF00071">
    <property type="entry name" value="Ras"/>
    <property type="match status" value="1"/>
</dbReference>
<dbReference type="EMBL" id="KZ859079">
    <property type="protein sequence ID" value="RDW23516.1"/>
    <property type="molecule type" value="Genomic_DNA"/>
</dbReference>
<dbReference type="SUPFAM" id="SSF52540">
    <property type="entry name" value="P-loop containing nucleoside triphosphate hydrolases"/>
    <property type="match status" value="1"/>
</dbReference>
<dbReference type="Proteomes" id="UP000256601">
    <property type="component" value="Unassembled WGS sequence"/>
</dbReference>
<dbReference type="SMART" id="SM00174">
    <property type="entry name" value="RHO"/>
    <property type="match status" value="1"/>
</dbReference>
<dbReference type="KEGG" id="yli:2906287"/>
<dbReference type="InterPro" id="IPR001806">
    <property type="entry name" value="Small_GTPase"/>
</dbReference>
<dbReference type="InterPro" id="IPR005225">
    <property type="entry name" value="Small_GTP-bd"/>
</dbReference>
<gene>
    <name evidence="3" type="ORF">B0I71DRAFT_135815</name>
    <name evidence="2" type="ORF">YALI1_A04576g</name>
</gene>
<dbReference type="VEuPathDB" id="FungiDB:YALI0_A04367g"/>
<dbReference type="VEuPathDB" id="FungiDB:YALI1_A04576g"/>
<dbReference type="InterPro" id="IPR027417">
    <property type="entry name" value="P-loop_NTPase"/>
</dbReference>
<dbReference type="NCBIfam" id="TIGR00231">
    <property type="entry name" value="small_GTP"/>
    <property type="match status" value="1"/>
</dbReference>
<evidence type="ECO:0000313" key="4">
    <source>
        <dbReference type="Proteomes" id="UP000182444"/>
    </source>
</evidence>
<dbReference type="AlphaFoldDB" id="A0A1D8N3M7"/>
<dbReference type="OMA" id="TCHEISA"/>
<dbReference type="PANTHER" id="PTHR47978">
    <property type="match status" value="1"/>
</dbReference>
<dbReference type="GeneID" id="2906287"/>
<evidence type="ECO:0000256" key="1">
    <source>
        <dbReference type="ARBA" id="ARBA00022741"/>
    </source>
</evidence>
<evidence type="ECO:0000313" key="2">
    <source>
        <dbReference type="EMBL" id="AOW00246.1"/>
    </source>
</evidence>
<dbReference type="FunFam" id="3.40.50.300:FF:000808">
    <property type="entry name" value="Small GTP-binding protein, putative"/>
    <property type="match status" value="1"/>
</dbReference>
<reference evidence="2 4" key="1">
    <citation type="journal article" date="2016" name="PLoS ONE">
        <title>Sequence Assembly of Yarrowia lipolytica Strain W29/CLIB89 Shows Transposable Element Diversity.</title>
        <authorList>
            <person name="Magnan C."/>
            <person name="Yu J."/>
            <person name="Chang I."/>
            <person name="Jahn E."/>
            <person name="Kanomata Y."/>
            <person name="Wu J."/>
            <person name="Zeller M."/>
            <person name="Oakes M."/>
            <person name="Baldi P."/>
            <person name="Sandmeyer S."/>
        </authorList>
    </citation>
    <scope>NUCLEOTIDE SEQUENCE [LARGE SCALE GENOMIC DNA]</scope>
    <source>
        <strain evidence="2">CLIB89</strain>
        <strain evidence="4">CLIB89(W29)</strain>
    </source>
</reference>
<dbReference type="Proteomes" id="UP000182444">
    <property type="component" value="Chromosome 1A"/>
</dbReference>
<dbReference type="Gene3D" id="3.40.50.300">
    <property type="entry name" value="P-loop containing nucleotide triphosphate hydrolases"/>
    <property type="match status" value="1"/>
</dbReference>
<dbReference type="CDD" id="cd00154">
    <property type="entry name" value="Rab"/>
    <property type="match status" value="1"/>
</dbReference>
<accession>A0A1D8N3M7</accession>
<dbReference type="SMR" id="A0A1D8N3M7"/>
<dbReference type="GO" id="GO:0005525">
    <property type="term" value="F:GTP binding"/>
    <property type="evidence" value="ECO:0007669"/>
    <property type="project" value="InterPro"/>
</dbReference>
<dbReference type="GO" id="GO:0003924">
    <property type="term" value="F:GTPase activity"/>
    <property type="evidence" value="ECO:0007669"/>
    <property type="project" value="InterPro"/>
</dbReference>
<organism evidence="2 4">
    <name type="scientific">Yarrowia lipolytica</name>
    <name type="common">Candida lipolytica</name>
    <dbReference type="NCBI Taxonomy" id="4952"/>
    <lineage>
        <taxon>Eukaryota</taxon>
        <taxon>Fungi</taxon>
        <taxon>Dikarya</taxon>
        <taxon>Ascomycota</taxon>
        <taxon>Saccharomycotina</taxon>
        <taxon>Dipodascomycetes</taxon>
        <taxon>Dipodascales</taxon>
        <taxon>Dipodascales incertae sedis</taxon>
        <taxon>Yarrowia</taxon>
    </lineage>
</organism>
<dbReference type="SMART" id="SM00176">
    <property type="entry name" value="RAN"/>
    <property type="match status" value="1"/>
</dbReference>
<dbReference type="PROSITE" id="PS51420">
    <property type="entry name" value="RHO"/>
    <property type="match status" value="1"/>
</dbReference>
<proteinExistence type="predicted"/>
<evidence type="ECO:0000313" key="5">
    <source>
        <dbReference type="Proteomes" id="UP000256601"/>
    </source>
</evidence>
<sequence>MESMDAKIVLLGAQGVGKTCFVTRYVNNKFQAGQASTIGASFSRKRVVVNDTTVRLQIWDTAGQERFRSMAPIYYRSASCGILCYDVTSRASFDAMHLWLLELKQNLSSDIIIHIVGTKVDLVKDEPSLREVPFEQCVEYASEWLQDDSCCHEISAKDDEGVEEVFEVIITKLLDKREADEQQKHNSQRQRQSVVYLHTDEDEQKSSCC</sequence>
<dbReference type="SMART" id="SM00175">
    <property type="entry name" value="RAB"/>
    <property type="match status" value="1"/>
</dbReference>
<reference evidence="3 5" key="2">
    <citation type="submission" date="2018-07" db="EMBL/GenBank/DDBJ databases">
        <title>Draft Genome Assemblies for Five Robust Yarrowia lipolytica Strains Exhibiting High Lipid Production and Pentose Sugar Utilization and Sugar Alcohol Secretion from Undetoxified Lignocellulosic Biomass Hydrolysates.</title>
        <authorList>
            <consortium name="DOE Joint Genome Institute"/>
            <person name="Walker C."/>
            <person name="Ryu S."/>
            <person name="Na H."/>
            <person name="Zane M."/>
            <person name="LaButti K."/>
            <person name="Lipzen A."/>
            <person name="Haridas S."/>
            <person name="Barry K."/>
            <person name="Grigoriev I.V."/>
            <person name="Quarterman J."/>
            <person name="Slininger P."/>
            <person name="Dien B."/>
            <person name="Trinh C.T."/>
        </authorList>
    </citation>
    <scope>NUCLEOTIDE SEQUENCE [LARGE SCALE GENOMIC DNA]</scope>
    <source>
        <strain evidence="3 5">YB392</strain>
    </source>
</reference>
<dbReference type="PROSITE" id="PS51419">
    <property type="entry name" value="RAB"/>
    <property type="match status" value="1"/>
</dbReference>
<dbReference type="PRINTS" id="PR00449">
    <property type="entry name" value="RASTRNSFRMNG"/>
</dbReference>
<dbReference type="SMART" id="SM00173">
    <property type="entry name" value="RAS"/>
    <property type="match status" value="1"/>
</dbReference>
<keyword evidence="1" id="KW-0547">Nucleotide-binding</keyword>
<name>A0A1D8N3M7_YARLL</name>
<dbReference type="OrthoDB" id="25896at2759"/>
<protein>
    <submittedName>
        <fullName evidence="3">Ras-like GTP-binding protein RYL2</fullName>
    </submittedName>
</protein>
<dbReference type="RefSeq" id="XP_499752.1">
    <property type="nucleotide sequence ID" value="XM_499752.1"/>
</dbReference>